<gene>
    <name evidence="1" type="ORF">MRB53_031187</name>
</gene>
<organism evidence="1 2">
    <name type="scientific">Persea americana</name>
    <name type="common">Avocado</name>
    <dbReference type="NCBI Taxonomy" id="3435"/>
    <lineage>
        <taxon>Eukaryota</taxon>
        <taxon>Viridiplantae</taxon>
        <taxon>Streptophyta</taxon>
        <taxon>Embryophyta</taxon>
        <taxon>Tracheophyta</taxon>
        <taxon>Spermatophyta</taxon>
        <taxon>Magnoliopsida</taxon>
        <taxon>Magnoliidae</taxon>
        <taxon>Laurales</taxon>
        <taxon>Lauraceae</taxon>
        <taxon>Persea</taxon>
    </lineage>
</organism>
<dbReference type="Proteomes" id="UP001234297">
    <property type="component" value="Chromosome 10"/>
</dbReference>
<accession>A0ACC2KND1</accession>
<reference evidence="1 2" key="1">
    <citation type="journal article" date="2022" name="Hortic Res">
        <title>A haplotype resolved chromosomal level avocado genome allows analysis of novel avocado genes.</title>
        <authorList>
            <person name="Nath O."/>
            <person name="Fletcher S.J."/>
            <person name="Hayward A."/>
            <person name="Shaw L.M."/>
            <person name="Masouleh A.K."/>
            <person name="Furtado A."/>
            <person name="Henry R.J."/>
            <person name="Mitter N."/>
        </authorList>
    </citation>
    <scope>NUCLEOTIDE SEQUENCE [LARGE SCALE GENOMIC DNA]</scope>
    <source>
        <strain evidence="2">cv. Hass</strain>
    </source>
</reference>
<evidence type="ECO:0000313" key="2">
    <source>
        <dbReference type="Proteomes" id="UP001234297"/>
    </source>
</evidence>
<keyword evidence="2" id="KW-1185">Reference proteome</keyword>
<comment type="caution">
    <text evidence="1">The sequence shown here is derived from an EMBL/GenBank/DDBJ whole genome shotgun (WGS) entry which is preliminary data.</text>
</comment>
<evidence type="ECO:0000313" key="1">
    <source>
        <dbReference type="EMBL" id="KAJ8622658.1"/>
    </source>
</evidence>
<protein>
    <submittedName>
        <fullName evidence="1">Uncharacterized protein</fullName>
    </submittedName>
</protein>
<name>A0ACC2KND1_PERAE</name>
<dbReference type="EMBL" id="CM056818">
    <property type="protein sequence ID" value="KAJ8622658.1"/>
    <property type="molecule type" value="Genomic_DNA"/>
</dbReference>
<proteinExistence type="predicted"/>
<sequence length="131" mass="14881">MELEDDVFFADLSRRIALLITDDDDNGKDLPVCFPSVSLQSLSHPVTVPSPFVYEPTTCYDRTTCRRECKGTGVFIPRSSMPRKKNKPGRFASLNTNKSYKQPEKSRGSHLTSNLDLPSNYYNTSKRVRET</sequence>